<keyword evidence="2" id="KW-1185">Reference proteome</keyword>
<organism evidence="1 2">
    <name type="scientific">Ramazzottius varieornatus</name>
    <name type="common">Water bear</name>
    <name type="synonym">Tardigrade</name>
    <dbReference type="NCBI Taxonomy" id="947166"/>
    <lineage>
        <taxon>Eukaryota</taxon>
        <taxon>Metazoa</taxon>
        <taxon>Ecdysozoa</taxon>
        <taxon>Tardigrada</taxon>
        <taxon>Eutardigrada</taxon>
        <taxon>Parachela</taxon>
        <taxon>Hypsibioidea</taxon>
        <taxon>Ramazzottiidae</taxon>
        <taxon>Ramazzottius</taxon>
    </lineage>
</organism>
<dbReference type="AlphaFoldDB" id="A0A1D1VP77"/>
<dbReference type="EMBL" id="BDGG01000006">
    <property type="protein sequence ID" value="GAV00339.1"/>
    <property type="molecule type" value="Genomic_DNA"/>
</dbReference>
<accession>A0A1D1VP77</accession>
<sequence length="100" mass="11105">MSIDTTMSPVGCPASLWAPTFWTTVIRIPTVWKWPSISLKAQYPVWTKTINVRTGVRPLRLSRSSPACWERPAASPPSRWPTCSGCSAFRKSASSLRLPS</sequence>
<proteinExistence type="predicted"/>
<evidence type="ECO:0000313" key="2">
    <source>
        <dbReference type="Proteomes" id="UP000186922"/>
    </source>
</evidence>
<evidence type="ECO:0000313" key="1">
    <source>
        <dbReference type="EMBL" id="GAV00339.1"/>
    </source>
</evidence>
<protein>
    <submittedName>
        <fullName evidence="1">Uncharacterized protein</fullName>
    </submittedName>
</protein>
<reference evidence="1 2" key="1">
    <citation type="journal article" date="2016" name="Nat. Commun.">
        <title>Extremotolerant tardigrade genome and improved radiotolerance of human cultured cells by tardigrade-unique protein.</title>
        <authorList>
            <person name="Hashimoto T."/>
            <person name="Horikawa D.D."/>
            <person name="Saito Y."/>
            <person name="Kuwahara H."/>
            <person name="Kozuka-Hata H."/>
            <person name="Shin-I T."/>
            <person name="Minakuchi Y."/>
            <person name="Ohishi K."/>
            <person name="Motoyama A."/>
            <person name="Aizu T."/>
            <person name="Enomoto A."/>
            <person name="Kondo K."/>
            <person name="Tanaka S."/>
            <person name="Hara Y."/>
            <person name="Koshikawa S."/>
            <person name="Sagara H."/>
            <person name="Miura T."/>
            <person name="Yokobori S."/>
            <person name="Miyagawa K."/>
            <person name="Suzuki Y."/>
            <person name="Kubo T."/>
            <person name="Oyama M."/>
            <person name="Kohara Y."/>
            <person name="Fujiyama A."/>
            <person name="Arakawa K."/>
            <person name="Katayama T."/>
            <person name="Toyoda A."/>
            <person name="Kunieda T."/>
        </authorList>
    </citation>
    <scope>NUCLEOTIDE SEQUENCE [LARGE SCALE GENOMIC DNA]</scope>
    <source>
        <strain evidence="1 2">YOKOZUNA-1</strain>
    </source>
</reference>
<comment type="caution">
    <text evidence="1">The sequence shown here is derived from an EMBL/GenBank/DDBJ whole genome shotgun (WGS) entry which is preliminary data.</text>
</comment>
<dbReference type="Proteomes" id="UP000186922">
    <property type="component" value="Unassembled WGS sequence"/>
</dbReference>
<gene>
    <name evidence="1" type="primary">RvY_11205</name>
    <name evidence="1" type="synonym">RvY_11205.2</name>
    <name evidence="1" type="ORF">RvY_11205-2</name>
</gene>
<name>A0A1D1VP77_RAMVA</name>